<organism evidence="1 2">
    <name type="scientific">Paenibacillus mucilaginosus (strain KNP414)</name>
    <dbReference type="NCBI Taxonomy" id="1036673"/>
    <lineage>
        <taxon>Bacteria</taxon>
        <taxon>Bacillati</taxon>
        <taxon>Bacillota</taxon>
        <taxon>Bacilli</taxon>
        <taxon>Bacillales</taxon>
        <taxon>Paenibacillaceae</taxon>
        <taxon>Paenibacillus</taxon>
    </lineage>
</organism>
<evidence type="ECO:0000313" key="2">
    <source>
        <dbReference type="Proteomes" id="UP000006620"/>
    </source>
</evidence>
<dbReference type="KEGG" id="pms:KNP414_05039"/>
<reference evidence="1 2" key="2">
    <citation type="journal article" date="2013" name="Genome Announc.">
        <title>Genome Sequence of Growth-Improving Paenibacillus mucilaginosus Strain KNP414.</title>
        <authorList>
            <person name="Lu J.J."/>
            <person name="Wang J.F."/>
            <person name="Hu X.F."/>
        </authorList>
    </citation>
    <scope>NUCLEOTIDE SEQUENCE [LARGE SCALE GENOMIC DNA]</scope>
    <source>
        <strain evidence="1 2">KNP414</strain>
    </source>
</reference>
<sequence length="62" mass="7283">MDRTVIVQGKQFPIQYEHEGSYELMEFAPDGEEVRYIVSKADCRMGRDGRLYADQFEVDAEY</sequence>
<proteinExistence type="predicted"/>
<dbReference type="Proteomes" id="UP000006620">
    <property type="component" value="Chromosome"/>
</dbReference>
<gene>
    <name evidence="1" type="ordered locus">KNP414_05039</name>
</gene>
<evidence type="ECO:0000313" key="1">
    <source>
        <dbReference type="EMBL" id="AEI43563.1"/>
    </source>
</evidence>
<dbReference type="EMBL" id="CP002869">
    <property type="protein sequence ID" value="AEI43563.1"/>
    <property type="molecule type" value="Genomic_DNA"/>
</dbReference>
<name>F8F6P7_PAEMK</name>
<protein>
    <submittedName>
        <fullName evidence="1">Uncharacterized protein</fullName>
    </submittedName>
</protein>
<dbReference type="HOGENOM" id="CLU_2899882_0_0_9"/>
<dbReference type="AlphaFoldDB" id="F8F6P7"/>
<dbReference type="PATRIC" id="fig|1036673.3.peg.4654"/>
<reference evidence="2" key="1">
    <citation type="submission" date="2011-06" db="EMBL/GenBank/DDBJ databases">
        <title>Complete genome sequence of Paenibacillus mucilaginosus KNP414.</title>
        <authorList>
            <person name="Wang J."/>
            <person name="Hu S."/>
            <person name="Hu X."/>
            <person name="Zhang B."/>
            <person name="Dong D."/>
            <person name="Zhang S."/>
            <person name="Zhao K."/>
            <person name="Wu D."/>
        </authorList>
    </citation>
    <scope>NUCLEOTIDE SEQUENCE [LARGE SCALE GENOMIC DNA]</scope>
    <source>
        <strain evidence="2">KNP414</strain>
    </source>
</reference>
<accession>F8F6P7</accession>
<dbReference type="RefSeq" id="WP_013918716.1">
    <property type="nucleotide sequence ID" value="NC_015690.1"/>
</dbReference>